<evidence type="ECO:0000256" key="4">
    <source>
        <dbReference type="ARBA" id="ARBA00022989"/>
    </source>
</evidence>
<comment type="caution">
    <text evidence="9">The sequence shown here is derived from an EMBL/GenBank/DDBJ whole genome shotgun (WGS) entry which is preliminary data.</text>
</comment>
<dbReference type="Proteomes" id="UP000708208">
    <property type="component" value="Unassembled WGS sequence"/>
</dbReference>
<evidence type="ECO:0008006" key="11">
    <source>
        <dbReference type="Google" id="ProtNLM"/>
    </source>
</evidence>
<keyword evidence="4 8" id="KW-1133">Transmembrane helix</keyword>
<dbReference type="PANTHER" id="PTHR42643:SF24">
    <property type="entry name" value="IONOTROPIC RECEPTOR 60A"/>
    <property type="match status" value="1"/>
</dbReference>
<evidence type="ECO:0000256" key="8">
    <source>
        <dbReference type="SAM" id="Phobius"/>
    </source>
</evidence>
<dbReference type="InterPro" id="IPR052192">
    <property type="entry name" value="Insect_Ionotropic_Sensory_Rcpt"/>
</dbReference>
<gene>
    <name evidence="9" type="ORF">AFUS01_LOCUS2179</name>
</gene>
<proteinExistence type="predicted"/>
<name>A0A8J2NK37_9HEXA</name>
<keyword evidence="7" id="KW-0325">Glycoprotein</keyword>
<dbReference type="GO" id="GO:0005886">
    <property type="term" value="C:plasma membrane"/>
    <property type="evidence" value="ECO:0007669"/>
    <property type="project" value="UniProtKB-SubCell"/>
</dbReference>
<evidence type="ECO:0000313" key="10">
    <source>
        <dbReference type="Proteomes" id="UP000708208"/>
    </source>
</evidence>
<evidence type="ECO:0000256" key="5">
    <source>
        <dbReference type="ARBA" id="ARBA00023136"/>
    </source>
</evidence>
<keyword evidence="3 8" id="KW-0812">Transmembrane</keyword>
<evidence type="ECO:0000256" key="2">
    <source>
        <dbReference type="ARBA" id="ARBA00022475"/>
    </source>
</evidence>
<dbReference type="AlphaFoldDB" id="A0A8J2NK37"/>
<dbReference type="EMBL" id="CAJVCH010012421">
    <property type="protein sequence ID" value="CAG7673117.1"/>
    <property type="molecule type" value="Genomic_DNA"/>
</dbReference>
<feature type="transmembrane region" description="Helical" evidence="8">
    <location>
        <begin position="393"/>
        <end position="412"/>
    </location>
</feature>
<evidence type="ECO:0000256" key="7">
    <source>
        <dbReference type="ARBA" id="ARBA00023180"/>
    </source>
</evidence>
<evidence type="ECO:0000256" key="1">
    <source>
        <dbReference type="ARBA" id="ARBA00004651"/>
    </source>
</evidence>
<dbReference type="PANTHER" id="PTHR42643">
    <property type="entry name" value="IONOTROPIC RECEPTOR 20A-RELATED"/>
    <property type="match status" value="1"/>
</dbReference>
<accession>A0A8J2NK37</accession>
<reference evidence="9" key="1">
    <citation type="submission" date="2021-06" db="EMBL/GenBank/DDBJ databases">
        <authorList>
            <person name="Hodson N. C."/>
            <person name="Mongue J. A."/>
            <person name="Jaron S. K."/>
        </authorList>
    </citation>
    <scope>NUCLEOTIDE SEQUENCE</scope>
</reference>
<organism evidence="9 10">
    <name type="scientific">Allacma fusca</name>
    <dbReference type="NCBI Taxonomy" id="39272"/>
    <lineage>
        <taxon>Eukaryota</taxon>
        <taxon>Metazoa</taxon>
        <taxon>Ecdysozoa</taxon>
        <taxon>Arthropoda</taxon>
        <taxon>Hexapoda</taxon>
        <taxon>Collembola</taxon>
        <taxon>Symphypleona</taxon>
        <taxon>Sminthuridae</taxon>
        <taxon>Allacma</taxon>
    </lineage>
</organism>
<keyword evidence="6" id="KW-0675">Receptor</keyword>
<keyword evidence="5 8" id="KW-0472">Membrane</keyword>
<evidence type="ECO:0000256" key="6">
    <source>
        <dbReference type="ARBA" id="ARBA00023170"/>
    </source>
</evidence>
<comment type="subcellular location">
    <subcellularLocation>
        <location evidence="1">Cell membrane</location>
        <topology evidence="1">Multi-pass membrane protein</topology>
    </subcellularLocation>
</comment>
<feature type="non-terminal residue" evidence="9">
    <location>
        <position position="1"/>
    </location>
</feature>
<keyword evidence="2" id="KW-1003">Cell membrane</keyword>
<keyword evidence="10" id="KW-1185">Reference proteome</keyword>
<protein>
    <recommendedName>
        <fullName evidence="11">Ionotropic glutamate receptor C-terminal domain-containing protein</fullName>
    </recommendedName>
</protein>
<evidence type="ECO:0000256" key="3">
    <source>
        <dbReference type="ARBA" id="ARBA00022692"/>
    </source>
</evidence>
<sequence length="425" mass="48252">MKTGRTPCRIKMVGNLETDFARIIVKQMTEYVTLEIQSTGEAIENQVENYFGAPLHSSFCVNIVFLTTNSKQAFLEAVTKESRNCRLEMLHFLFLKSQLFLQQIWQKKPVKRLKFKTVSNIYNVSRVLGISATKLGKSRNGSWEGLMGDMVTGKKDLLAGIGGISSRFEALDFSCTVAFNSLKRSQDIEPNDTIYLAIVIPFAALIESSPSIPNRARILTVITLFYALLVGQFYSSNLMSLLTFPEPEVVPQTFQDVSIWKDYTIYTTYLAGGSIEIFFNETDIETNGFVLWKEFDAPFSVQPVANHVTCLEFPNNIRAQEESKHFESVNSIVGWASDTGHFTKWRQLTMDNLKYTGSQPLKQRRNGYLYQGLEKLAQEFHHLATKPFNIENFVFCFTSAIVGSFLTSLAWVCEIVSSYDKFAKR</sequence>
<evidence type="ECO:0000313" key="9">
    <source>
        <dbReference type="EMBL" id="CAG7673117.1"/>
    </source>
</evidence>